<dbReference type="GO" id="GO:0009792">
    <property type="term" value="P:embryo development ending in birth or egg hatching"/>
    <property type="evidence" value="ECO:0007669"/>
    <property type="project" value="UniProtKB-ARBA"/>
</dbReference>
<organism evidence="11 12">
    <name type="scientific">Tropilaelaps mercedesae</name>
    <dbReference type="NCBI Taxonomy" id="418985"/>
    <lineage>
        <taxon>Eukaryota</taxon>
        <taxon>Metazoa</taxon>
        <taxon>Ecdysozoa</taxon>
        <taxon>Arthropoda</taxon>
        <taxon>Chelicerata</taxon>
        <taxon>Arachnida</taxon>
        <taxon>Acari</taxon>
        <taxon>Parasitiformes</taxon>
        <taxon>Mesostigmata</taxon>
        <taxon>Gamasina</taxon>
        <taxon>Dermanyssoidea</taxon>
        <taxon>Laelapidae</taxon>
        <taxon>Tropilaelaps</taxon>
    </lineage>
</organism>
<reference evidence="11 12" key="1">
    <citation type="journal article" date="2017" name="Gigascience">
        <title>Draft genome of the honey bee ectoparasitic mite, Tropilaelaps mercedesae, is shaped by the parasitic life history.</title>
        <authorList>
            <person name="Dong X."/>
            <person name="Armstrong S.D."/>
            <person name="Xia D."/>
            <person name="Makepeace B.L."/>
            <person name="Darby A.C."/>
            <person name="Kadowaki T."/>
        </authorList>
    </citation>
    <scope>NUCLEOTIDE SEQUENCE [LARGE SCALE GENOMIC DNA]</scope>
    <source>
        <strain evidence="11">Wuxi-XJTLU</strain>
    </source>
</reference>
<dbReference type="InterPro" id="IPR016187">
    <property type="entry name" value="CTDL_fold"/>
</dbReference>
<gene>
    <name evidence="11" type="ORF">BIW11_13022</name>
</gene>
<dbReference type="GO" id="GO:0005581">
    <property type="term" value="C:collagen trimer"/>
    <property type="evidence" value="ECO:0007669"/>
    <property type="project" value="UniProtKB-KW"/>
</dbReference>
<comment type="subcellular location">
    <subcellularLocation>
        <location evidence="1">Secreted</location>
        <location evidence="1">Extracellular space</location>
        <location evidence="1">Extracellular matrix</location>
        <location evidence="1">Basement membrane</location>
    </subcellularLocation>
</comment>
<proteinExistence type="predicted"/>
<dbReference type="GO" id="GO:0005201">
    <property type="term" value="F:extracellular matrix structural constituent"/>
    <property type="evidence" value="ECO:0007669"/>
    <property type="project" value="InterPro"/>
</dbReference>
<evidence type="ECO:0000256" key="9">
    <source>
        <dbReference type="SAM" id="MobiDB-lite"/>
    </source>
</evidence>
<dbReference type="PANTHER" id="PTHR14619">
    <property type="entry name" value="NEURON-DERIVED NEUROTROPHIC FACTOR"/>
    <property type="match status" value="1"/>
</dbReference>
<keyword evidence="4" id="KW-0677">Repeat</keyword>
<evidence type="ECO:0000256" key="7">
    <source>
        <dbReference type="ARBA" id="ARBA00023157"/>
    </source>
</evidence>
<dbReference type="PROSITE" id="PS51403">
    <property type="entry name" value="NC1_IV"/>
    <property type="match status" value="1"/>
</dbReference>
<evidence type="ECO:0000256" key="1">
    <source>
        <dbReference type="ARBA" id="ARBA00004302"/>
    </source>
</evidence>
<dbReference type="AlphaFoldDB" id="A0A1V9X4C5"/>
<dbReference type="InterPro" id="IPR008160">
    <property type="entry name" value="Collagen"/>
</dbReference>
<name>A0A1V9X4C5_9ACAR</name>
<comment type="subunit">
    <text evidence="8">Trimers of two alpha 1(IV) and one alpha 2(IV) chain. Type IV collagen forms a mesh-like network linked through intermolecular interactions between 7S domains and between NC1 domains.</text>
</comment>
<accession>A0A1V9X4C5</accession>
<dbReference type="Pfam" id="PF01413">
    <property type="entry name" value="C4"/>
    <property type="match status" value="2"/>
</dbReference>
<dbReference type="InterPro" id="IPR019326">
    <property type="entry name" value="NDNF"/>
</dbReference>
<feature type="non-terminal residue" evidence="11">
    <location>
        <position position="1"/>
    </location>
</feature>
<keyword evidence="2" id="KW-0964">Secreted</keyword>
<dbReference type="InterPro" id="IPR001442">
    <property type="entry name" value="Collagen_IV_NC"/>
</dbReference>
<feature type="domain" description="Collagen IV NC1" evidence="10">
    <location>
        <begin position="106"/>
        <end position="331"/>
    </location>
</feature>
<evidence type="ECO:0000313" key="11">
    <source>
        <dbReference type="EMBL" id="OQR68256.1"/>
    </source>
</evidence>
<dbReference type="GO" id="GO:0005604">
    <property type="term" value="C:basement membrane"/>
    <property type="evidence" value="ECO:0007669"/>
    <property type="project" value="UniProtKB-SubCell"/>
</dbReference>
<keyword evidence="6 11" id="KW-0176">Collagen</keyword>
<dbReference type="SUPFAM" id="SSF56436">
    <property type="entry name" value="C-type lectin-like"/>
    <property type="match status" value="2"/>
</dbReference>
<dbReference type="EMBL" id="MNPL01025540">
    <property type="protein sequence ID" value="OQR68256.1"/>
    <property type="molecule type" value="Genomic_DNA"/>
</dbReference>
<evidence type="ECO:0000256" key="4">
    <source>
        <dbReference type="ARBA" id="ARBA00022737"/>
    </source>
</evidence>
<evidence type="ECO:0000256" key="8">
    <source>
        <dbReference type="ARBA" id="ARBA00064856"/>
    </source>
</evidence>
<evidence type="ECO:0000256" key="6">
    <source>
        <dbReference type="ARBA" id="ARBA00023119"/>
    </source>
</evidence>
<dbReference type="PANTHER" id="PTHR14619:SF7">
    <property type="match status" value="1"/>
</dbReference>
<dbReference type="InParanoid" id="A0A1V9X4C5"/>
<dbReference type="STRING" id="418985.A0A1V9X4C5"/>
<dbReference type="Pfam" id="PF01391">
    <property type="entry name" value="Collagen"/>
    <property type="match status" value="1"/>
</dbReference>
<evidence type="ECO:0000256" key="3">
    <source>
        <dbReference type="ARBA" id="ARBA00022530"/>
    </source>
</evidence>
<dbReference type="Gene3D" id="2.170.240.10">
    <property type="entry name" value="Collagen IV, non-collagenous"/>
    <property type="match status" value="1"/>
</dbReference>
<keyword evidence="3" id="KW-0272">Extracellular matrix</keyword>
<dbReference type="FunFam" id="2.170.240.10:FF:000001">
    <property type="entry name" value="Collagen IV alpha 1 chain"/>
    <property type="match status" value="1"/>
</dbReference>
<dbReference type="SMART" id="SM00111">
    <property type="entry name" value="C4"/>
    <property type="match status" value="2"/>
</dbReference>
<comment type="caution">
    <text evidence="11">The sequence shown here is derived from an EMBL/GenBank/DDBJ whole genome shotgun (WGS) entry which is preliminary data.</text>
</comment>
<protein>
    <submittedName>
        <fullName evidence="11">Collagen alpha-2(IV) chain-like</fullName>
    </submittedName>
</protein>
<keyword evidence="5" id="KW-0084">Basement membrane</keyword>
<dbReference type="OrthoDB" id="10071882at2759"/>
<keyword evidence="7" id="KW-1015">Disulfide bond</keyword>
<dbReference type="Proteomes" id="UP000192247">
    <property type="component" value="Unassembled WGS sequence"/>
</dbReference>
<evidence type="ECO:0000256" key="2">
    <source>
        <dbReference type="ARBA" id="ARBA00022525"/>
    </source>
</evidence>
<keyword evidence="12" id="KW-1185">Reference proteome</keyword>
<feature type="region of interest" description="Disordered" evidence="9">
    <location>
        <begin position="1"/>
        <end position="92"/>
    </location>
</feature>
<feature type="compositionally biased region" description="Low complexity" evidence="9">
    <location>
        <begin position="41"/>
        <end position="68"/>
    </location>
</feature>
<evidence type="ECO:0000256" key="5">
    <source>
        <dbReference type="ARBA" id="ARBA00022869"/>
    </source>
</evidence>
<dbReference type="InterPro" id="IPR036954">
    <property type="entry name" value="Collagen_IV_NC_sf"/>
</dbReference>
<sequence length="331" mass="35033">PIGPKGEPAVAIPGYALPGPVGEPGERGHPGIPGDPGIPGPLGLKGQKGDPGLVGLPGPAGPPGLDGMPGPPGPRGFPGVDGPPGIQGAKGEPGEMTYHFAEEHVGSLVVVHSQSTDVPQCPNRLKDLWSGYSLLYLDGNGRAANQDLGNPGSCMIRFNTMPFVFCENSDTCNYAARSDRSYWLSTMRPFSTRPVSGHEISEHISRCTVCEVPNYTLAVHSQSPQIPDCPAGYVNLWHGYSWAMHTGAGAQGGGQPLASPGSCLQHFNPVPFVECNGARGSCSHFSNKLGFWMAQIDRQRMFSMPMTSVNEEKQTHLANHVSRCAVCMKIT</sequence>
<evidence type="ECO:0000259" key="10">
    <source>
        <dbReference type="PROSITE" id="PS51403"/>
    </source>
</evidence>
<evidence type="ECO:0000313" key="12">
    <source>
        <dbReference type="Proteomes" id="UP000192247"/>
    </source>
</evidence>